<dbReference type="Pfam" id="PF07645">
    <property type="entry name" value="EGF_CA"/>
    <property type="match status" value="2"/>
</dbReference>
<dbReference type="OrthoDB" id="664115at2759"/>
<keyword evidence="10" id="KW-0967">Endosome</keyword>
<comment type="subcellular location">
    <subcellularLocation>
        <location evidence="1">Cell membrane</location>
        <topology evidence="1">Single-pass type I membrane protein</topology>
    </subcellularLocation>
    <subcellularLocation>
        <location evidence="19">Endosome lumen</location>
    </subcellularLocation>
    <subcellularLocation>
        <location evidence="18">Membrane</location>
        <location evidence="18">Coated pit</location>
    </subcellularLocation>
</comment>
<evidence type="ECO:0000256" key="22">
    <source>
        <dbReference type="PROSITE-ProRule" id="PRU00461"/>
    </source>
</evidence>
<feature type="repeat" description="LDL-receptor class B" evidence="22">
    <location>
        <begin position="3446"/>
        <end position="3489"/>
    </location>
</feature>
<feature type="disulfide bond" evidence="21">
    <location>
        <begin position="993"/>
        <end position="1008"/>
    </location>
</feature>
<evidence type="ECO:0000313" key="26">
    <source>
        <dbReference type="EMBL" id="MPC08746.1"/>
    </source>
</evidence>
<keyword evidence="13 24" id="KW-0472">Membrane</keyword>
<feature type="disulfide bond" evidence="21">
    <location>
        <begin position="3060"/>
        <end position="3078"/>
    </location>
</feature>
<keyword evidence="9" id="KW-0677">Repeat</keyword>
<dbReference type="GO" id="GO:0031904">
    <property type="term" value="C:endosome lumen"/>
    <property type="evidence" value="ECO:0007669"/>
    <property type="project" value="UniProtKB-SubCell"/>
</dbReference>
<dbReference type="InterPro" id="IPR049883">
    <property type="entry name" value="NOTCH1_EGF-like"/>
</dbReference>
<feature type="disulfide bond" evidence="21">
    <location>
        <begin position="854"/>
        <end position="866"/>
    </location>
</feature>
<feature type="disulfide bond" evidence="21">
    <location>
        <begin position="2989"/>
        <end position="3004"/>
    </location>
</feature>
<feature type="disulfide bond" evidence="21">
    <location>
        <begin position="2934"/>
        <end position="2952"/>
    </location>
</feature>
<feature type="disulfide bond" evidence="21">
    <location>
        <begin position="2822"/>
        <end position="2837"/>
    </location>
</feature>
<dbReference type="InterPro" id="IPR018097">
    <property type="entry name" value="EGF_Ca-bd_CS"/>
</dbReference>
<evidence type="ECO:0000256" key="23">
    <source>
        <dbReference type="SAM" id="MobiDB-lite"/>
    </source>
</evidence>
<feature type="disulfide bond" evidence="21">
    <location>
        <begin position="2263"/>
        <end position="2278"/>
    </location>
</feature>
<evidence type="ECO:0000256" key="12">
    <source>
        <dbReference type="ARBA" id="ARBA00022989"/>
    </source>
</evidence>
<evidence type="ECO:0000256" key="20">
    <source>
        <dbReference type="PROSITE-ProRule" id="PRU00076"/>
    </source>
</evidence>
<keyword evidence="17" id="KW-0325">Glycoprotein</keyword>
<comment type="similarity">
    <text evidence="2">Belongs to the LDLR family.</text>
</comment>
<keyword evidence="16" id="KW-0168">Coated pit</keyword>
<dbReference type="FunFam" id="4.10.400.10:FF:000181">
    <property type="entry name" value="Low-density lipoprotein RecePtor related"/>
    <property type="match status" value="1"/>
</dbReference>
<evidence type="ECO:0000256" key="9">
    <source>
        <dbReference type="ARBA" id="ARBA00022737"/>
    </source>
</evidence>
<dbReference type="Pfam" id="PF16472">
    <property type="entry name" value="DUF5050"/>
    <property type="match status" value="2"/>
</dbReference>
<feature type="disulfide bond" evidence="21">
    <location>
        <begin position="900"/>
        <end position="918"/>
    </location>
</feature>
<evidence type="ECO:0000256" key="19">
    <source>
        <dbReference type="ARBA" id="ARBA00046273"/>
    </source>
</evidence>
<dbReference type="FunFam" id="2.120.10.30:FF:000241">
    <property type="entry name" value="Low-density lipoprotein receptor-related protein 6"/>
    <property type="match status" value="4"/>
</dbReference>
<comment type="caution">
    <text evidence="26">The sequence shown here is derived from an EMBL/GenBank/DDBJ whole genome shotgun (WGS) entry which is preliminary data.</text>
</comment>
<dbReference type="EMBL" id="VSRR010000042">
    <property type="protein sequence ID" value="MPC08746.1"/>
    <property type="molecule type" value="Genomic_DNA"/>
</dbReference>
<feature type="domain" description="EGF-like" evidence="25">
    <location>
        <begin position="3584"/>
        <end position="3618"/>
    </location>
</feature>
<feature type="disulfide bond" evidence="21">
    <location>
        <begin position="3028"/>
        <end position="3043"/>
    </location>
</feature>
<dbReference type="InterPro" id="IPR036055">
    <property type="entry name" value="LDL_receptor-like_sf"/>
</dbReference>
<feature type="transmembrane region" description="Helical" evidence="24">
    <location>
        <begin position="3631"/>
        <end position="3657"/>
    </location>
</feature>
<evidence type="ECO:0000256" key="4">
    <source>
        <dbReference type="ARBA" id="ARBA00022536"/>
    </source>
</evidence>
<dbReference type="FunFam" id="4.10.400.10:FF:000230">
    <property type="entry name" value="Low-density lipoprotein RecePtor related"/>
    <property type="match status" value="1"/>
</dbReference>
<comment type="caution">
    <text evidence="20">Lacks conserved residue(s) required for the propagation of feature annotation.</text>
</comment>
<evidence type="ECO:0000313" key="27">
    <source>
        <dbReference type="Proteomes" id="UP000324222"/>
    </source>
</evidence>
<dbReference type="Proteomes" id="UP000324222">
    <property type="component" value="Unassembled WGS sequence"/>
</dbReference>
<dbReference type="Pfam" id="PF00058">
    <property type="entry name" value="Ldl_recept_b"/>
    <property type="match status" value="3"/>
</dbReference>
<dbReference type="SMART" id="SM00192">
    <property type="entry name" value="LDLa"/>
    <property type="match status" value="27"/>
</dbReference>
<proteinExistence type="inferred from homology"/>
<evidence type="ECO:0000256" key="11">
    <source>
        <dbReference type="ARBA" id="ARBA00022837"/>
    </source>
</evidence>
<dbReference type="GO" id="GO:0006898">
    <property type="term" value="P:receptor-mediated endocytosis"/>
    <property type="evidence" value="ECO:0007669"/>
    <property type="project" value="TreeGrafter"/>
</dbReference>
<dbReference type="PROSITE" id="PS01187">
    <property type="entry name" value="EGF_CA"/>
    <property type="match status" value="2"/>
</dbReference>
<dbReference type="GO" id="GO:0042562">
    <property type="term" value="F:hormone binding"/>
    <property type="evidence" value="ECO:0007669"/>
    <property type="project" value="TreeGrafter"/>
</dbReference>
<feature type="disulfide bond" evidence="21">
    <location>
        <begin position="2850"/>
        <end position="2868"/>
    </location>
</feature>
<keyword evidence="6" id="KW-0254">Endocytosis</keyword>
<keyword evidence="5" id="KW-0597">Phosphoprotein</keyword>
<dbReference type="FunFam" id="4.10.400.10:FF:000002">
    <property type="entry name" value="Low-density lipoprotein receptor-related protein 1"/>
    <property type="match status" value="1"/>
</dbReference>
<reference evidence="26 27" key="1">
    <citation type="submission" date="2019-05" db="EMBL/GenBank/DDBJ databases">
        <title>Another draft genome of Portunus trituberculatus and its Hox gene families provides insights of decapod evolution.</title>
        <authorList>
            <person name="Jeong J.-H."/>
            <person name="Song I."/>
            <person name="Kim S."/>
            <person name="Choi T."/>
            <person name="Kim D."/>
            <person name="Ryu S."/>
            <person name="Kim W."/>
        </authorList>
    </citation>
    <scope>NUCLEOTIDE SEQUENCE [LARGE SCALE GENOMIC DNA]</scope>
    <source>
        <tissue evidence="26">Muscle</tissue>
    </source>
</reference>
<feature type="disulfide bond" evidence="21">
    <location>
        <begin position="2202"/>
        <end position="2214"/>
    </location>
</feature>
<dbReference type="SUPFAM" id="SSF57196">
    <property type="entry name" value="EGF/Laminin"/>
    <property type="match status" value="3"/>
</dbReference>
<feature type="disulfide bond" evidence="21">
    <location>
        <begin position="1058"/>
        <end position="1070"/>
    </location>
</feature>
<feature type="disulfide bond" evidence="21">
    <location>
        <begin position="814"/>
        <end position="826"/>
    </location>
</feature>
<dbReference type="Gene3D" id="2.10.25.10">
    <property type="entry name" value="Laminin"/>
    <property type="match status" value="7"/>
</dbReference>
<feature type="repeat" description="LDL-receptor class B" evidence="22">
    <location>
        <begin position="2582"/>
        <end position="2625"/>
    </location>
</feature>
<gene>
    <name evidence="26" type="primary">LRP2_2</name>
    <name evidence="26" type="ORF">E2C01_001341</name>
</gene>
<evidence type="ECO:0000256" key="17">
    <source>
        <dbReference type="ARBA" id="ARBA00023180"/>
    </source>
</evidence>
<dbReference type="SUPFAM" id="SSF57424">
    <property type="entry name" value="LDL receptor-like module"/>
    <property type="match status" value="25"/>
</dbReference>
<dbReference type="InterPro" id="IPR000152">
    <property type="entry name" value="EGF-type_Asp/Asn_hydroxyl_site"/>
</dbReference>
<feature type="disulfide bond" evidence="21">
    <location>
        <begin position="3102"/>
        <end position="3120"/>
    </location>
</feature>
<keyword evidence="4 20" id="KW-0245">EGF-like domain</keyword>
<keyword evidence="27" id="KW-1185">Reference proteome</keyword>
<dbReference type="FunFam" id="4.10.400.10:FF:000119">
    <property type="entry name" value="Suppressor of tumorigenicity 14 protein homolog"/>
    <property type="match status" value="1"/>
</dbReference>
<dbReference type="PROSITE" id="PS00022">
    <property type="entry name" value="EGF_1"/>
    <property type="match status" value="1"/>
</dbReference>
<feature type="disulfide bond" evidence="21">
    <location>
        <begin position="2209"/>
        <end position="2227"/>
    </location>
</feature>
<keyword evidence="12 24" id="KW-1133">Transmembrane helix</keyword>
<dbReference type="PROSITE" id="PS50026">
    <property type="entry name" value="EGF_3"/>
    <property type="match status" value="3"/>
</dbReference>
<feature type="compositionally biased region" description="Basic and acidic residues" evidence="23">
    <location>
        <begin position="3801"/>
        <end position="3810"/>
    </location>
</feature>
<feature type="disulfide bond" evidence="21">
    <location>
        <begin position="2783"/>
        <end position="2798"/>
    </location>
</feature>
<protein>
    <submittedName>
        <fullName evidence="26">Low-density lipoprotein receptor-related protein 2</fullName>
    </submittedName>
</protein>
<feature type="repeat" description="LDL-receptor class B" evidence="22">
    <location>
        <begin position="1888"/>
        <end position="1929"/>
    </location>
</feature>
<evidence type="ECO:0000256" key="8">
    <source>
        <dbReference type="ARBA" id="ARBA00022729"/>
    </source>
</evidence>
<dbReference type="Pfam" id="PF12662">
    <property type="entry name" value="cEGF"/>
    <property type="match status" value="1"/>
</dbReference>
<feature type="disulfide bond" evidence="21">
    <location>
        <begin position="42"/>
        <end position="57"/>
    </location>
</feature>
<dbReference type="InterPro" id="IPR051221">
    <property type="entry name" value="LDLR-related"/>
</dbReference>
<evidence type="ECO:0000256" key="2">
    <source>
        <dbReference type="ARBA" id="ARBA00009939"/>
    </source>
</evidence>
<evidence type="ECO:0000256" key="13">
    <source>
        <dbReference type="ARBA" id="ARBA00023136"/>
    </source>
</evidence>
<feature type="disulfide bond" evidence="21">
    <location>
        <begin position="953"/>
        <end position="968"/>
    </location>
</feature>
<dbReference type="PROSITE" id="PS01209">
    <property type="entry name" value="LDLRA_1"/>
    <property type="match status" value="15"/>
</dbReference>
<evidence type="ECO:0000256" key="21">
    <source>
        <dbReference type="PROSITE-ProRule" id="PRU00124"/>
    </source>
</evidence>
<dbReference type="Pfam" id="PF14670">
    <property type="entry name" value="FXa_inhibition"/>
    <property type="match status" value="2"/>
</dbReference>
<feature type="disulfide bond" evidence="21">
    <location>
        <begin position="2244"/>
        <end position="2256"/>
    </location>
</feature>
<dbReference type="PANTHER" id="PTHR22722:SF14">
    <property type="entry name" value="MEGALIN, ISOFORM A"/>
    <property type="match status" value="1"/>
</dbReference>
<evidence type="ECO:0000256" key="16">
    <source>
        <dbReference type="ARBA" id="ARBA00023176"/>
    </source>
</evidence>
<dbReference type="InterPro" id="IPR009030">
    <property type="entry name" value="Growth_fac_rcpt_cys_sf"/>
</dbReference>
<feature type="repeat" description="LDL-receptor class B" evidence="22">
    <location>
        <begin position="2493"/>
        <end position="2535"/>
    </location>
</feature>
<evidence type="ECO:0000256" key="1">
    <source>
        <dbReference type="ARBA" id="ARBA00004251"/>
    </source>
</evidence>
<evidence type="ECO:0000256" key="3">
    <source>
        <dbReference type="ARBA" id="ARBA00022475"/>
    </source>
</evidence>
<dbReference type="FunFam" id="4.10.400.10:FF:000189">
    <property type="entry name" value="low-density lipoprotein receptor 1"/>
    <property type="match status" value="1"/>
</dbReference>
<keyword evidence="11" id="KW-0106">Calcium</keyword>
<dbReference type="GO" id="GO:0005509">
    <property type="term" value="F:calcium ion binding"/>
    <property type="evidence" value="ECO:0007669"/>
    <property type="project" value="InterPro"/>
</dbReference>
<feature type="disulfide bond" evidence="21">
    <location>
        <begin position="23"/>
        <end position="35"/>
    </location>
</feature>
<dbReference type="SUPFAM" id="SSF57184">
    <property type="entry name" value="Growth factor receptor domain"/>
    <property type="match status" value="2"/>
</dbReference>
<feature type="disulfide bond" evidence="21">
    <location>
        <begin position="2970"/>
        <end position="2982"/>
    </location>
</feature>
<dbReference type="InterPro" id="IPR001881">
    <property type="entry name" value="EGF-like_Ca-bd_dom"/>
</dbReference>
<feature type="disulfide bond" evidence="21">
    <location>
        <begin position="2073"/>
        <end position="2091"/>
    </location>
</feature>
<evidence type="ECO:0000256" key="5">
    <source>
        <dbReference type="ARBA" id="ARBA00022553"/>
    </source>
</evidence>
<evidence type="ECO:0000256" key="14">
    <source>
        <dbReference type="ARBA" id="ARBA00023157"/>
    </source>
</evidence>
<dbReference type="FunFam" id="2.10.25.10:FF:000009">
    <property type="entry name" value="Low-density lipoprotein receptor isoform 1"/>
    <property type="match status" value="3"/>
</dbReference>
<dbReference type="InterPro" id="IPR026823">
    <property type="entry name" value="cEGF"/>
</dbReference>
<feature type="disulfide bond" evidence="21">
    <location>
        <begin position="3053"/>
        <end position="3065"/>
    </location>
</feature>
<evidence type="ECO:0000256" key="24">
    <source>
        <dbReference type="SAM" id="Phobius"/>
    </source>
</evidence>
<dbReference type="PROSITE" id="PS00010">
    <property type="entry name" value="ASX_HYDROXYL"/>
    <property type="match status" value="3"/>
</dbReference>
<dbReference type="FunFam" id="4.10.400.10:FF:000005">
    <property type="entry name" value="low-density lipoprotein receptor-related protein 1B"/>
    <property type="match status" value="2"/>
</dbReference>
<feature type="disulfide bond" evidence="21">
    <location>
        <begin position="821"/>
        <end position="839"/>
    </location>
</feature>
<keyword evidence="3" id="KW-1003">Cell membrane</keyword>
<dbReference type="Gene3D" id="4.10.400.10">
    <property type="entry name" value="Low-density Lipoprotein Receptor"/>
    <property type="match status" value="26"/>
</dbReference>
<dbReference type="SUPFAM" id="SSF63825">
    <property type="entry name" value="YWTD domain"/>
    <property type="match status" value="7"/>
</dbReference>
<feature type="disulfide bond" evidence="21">
    <location>
        <begin position="3158"/>
        <end position="3173"/>
    </location>
</feature>
<feature type="disulfide bond" evidence="21">
    <location>
        <begin position="2109"/>
        <end position="2121"/>
    </location>
</feature>
<feature type="repeat" description="LDL-receptor class B" evidence="22">
    <location>
        <begin position="345"/>
        <end position="389"/>
    </location>
</feature>
<feature type="repeat" description="LDL-receptor class B" evidence="22">
    <location>
        <begin position="2450"/>
        <end position="2492"/>
    </location>
</feature>
<feature type="repeat" description="LDL-receptor class B" evidence="22">
    <location>
        <begin position="1262"/>
        <end position="1304"/>
    </location>
</feature>
<keyword evidence="15 26" id="KW-0675">Receptor</keyword>
<dbReference type="SMART" id="SM00179">
    <property type="entry name" value="EGF_CA"/>
    <property type="match status" value="6"/>
</dbReference>
<dbReference type="PROSITE" id="PS01186">
    <property type="entry name" value="EGF_2"/>
    <property type="match status" value="4"/>
</dbReference>
<dbReference type="InterPro" id="IPR000033">
    <property type="entry name" value="LDLR_classB_rpt"/>
</dbReference>
<keyword evidence="26" id="KW-0449">Lipoprotein</keyword>
<feature type="repeat" description="LDL-receptor class B" evidence="22">
    <location>
        <begin position="1351"/>
        <end position="1395"/>
    </location>
</feature>
<evidence type="ECO:0000256" key="18">
    <source>
        <dbReference type="ARBA" id="ARBA00037878"/>
    </source>
</evidence>
<dbReference type="PROSITE" id="PS51120">
    <property type="entry name" value="LDLRB"/>
    <property type="match status" value="12"/>
</dbReference>
<dbReference type="SMART" id="SM00135">
    <property type="entry name" value="LY"/>
    <property type="match status" value="31"/>
</dbReference>
<feature type="disulfide bond" evidence="21">
    <location>
        <begin position="3146"/>
        <end position="3164"/>
    </location>
</feature>
<dbReference type="PANTHER" id="PTHR22722">
    <property type="entry name" value="LOW-DENSITY LIPOPROTEIN RECEPTOR-RELATED PROTEIN 2-RELATED"/>
    <property type="match status" value="1"/>
</dbReference>
<feature type="repeat" description="LDL-receptor class B" evidence="22">
    <location>
        <begin position="3401"/>
        <end position="3444"/>
    </location>
</feature>
<evidence type="ECO:0000256" key="10">
    <source>
        <dbReference type="ARBA" id="ARBA00022753"/>
    </source>
</evidence>
<dbReference type="PROSITE" id="PS50068">
    <property type="entry name" value="LDLRA_2"/>
    <property type="match status" value="26"/>
</dbReference>
<evidence type="ECO:0000256" key="6">
    <source>
        <dbReference type="ARBA" id="ARBA00022583"/>
    </source>
</evidence>
<feature type="disulfide bond" evidence="21">
    <location>
        <begin position="3016"/>
        <end position="3034"/>
    </location>
</feature>
<feature type="disulfide bond" evidence="21">
    <location>
        <begin position="861"/>
        <end position="879"/>
    </location>
</feature>
<dbReference type="Pfam" id="PF00057">
    <property type="entry name" value="Ldl_recept_a"/>
    <property type="match status" value="24"/>
</dbReference>
<dbReference type="GO" id="GO:0043235">
    <property type="term" value="C:receptor complex"/>
    <property type="evidence" value="ECO:0007669"/>
    <property type="project" value="TreeGrafter"/>
</dbReference>
<keyword evidence="7 24" id="KW-0812">Transmembrane</keyword>
<dbReference type="FunFam" id="4.10.400.10:FF:000034">
    <property type="entry name" value="Low-density lipoprotein receptor-related protein 2"/>
    <property type="match status" value="1"/>
</dbReference>
<feature type="region of interest" description="Disordered" evidence="23">
    <location>
        <begin position="3754"/>
        <end position="3817"/>
    </location>
</feature>
<feature type="disulfide bond" evidence="20">
    <location>
        <begin position="3608"/>
        <end position="3617"/>
    </location>
</feature>
<dbReference type="FunFam" id="2.120.10.30:FF:000035">
    <property type="entry name" value="Low-density lipoprotein receptor-related protein 2"/>
    <property type="match status" value="2"/>
</dbReference>
<dbReference type="FunFam" id="4.10.400.10:FF:000155">
    <property type="entry name" value="Low-density lipoprotein receptor"/>
    <property type="match status" value="1"/>
</dbReference>
<dbReference type="InterPro" id="IPR002172">
    <property type="entry name" value="LDrepeatLR_classA_rpt"/>
</dbReference>
<feature type="domain" description="EGF-like" evidence="25">
    <location>
        <begin position="1441"/>
        <end position="1478"/>
    </location>
</feature>
<feature type="disulfide bond" evidence="21">
    <location>
        <begin position="2116"/>
        <end position="2134"/>
    </location>
</feature>
<sequence>MRCDKIDDCTDKSDESGCYFPACHENQFRCANALCIPRRWHCDGHSDCPDDSDEQNCTAIACPDSKFLCPQENRCIEKTKLCDSHRDSAELCPSLGCEYACRTSLGGGECYCPVGKQVSNDTRTCIDKNECEEWGHCDQLCFNTDGSYYCRCTEGFQLEGKTNCRAITGSGKSKMLLYFTYHDKVMKVADSYASNPEVVTNASSASGLDFHYKKDLLYWSDIETRKIYSQRLRGSGNSVETTLTLPGSLTPGALAVDWVGDKLYVVDILGQKIDVFEILGRYHAIVLSNNITAPQDIGLDPTYGLMFVADTDRIIRANMDGTNLQELIKDVIYKASGIAVDIISQRIFWCDSLLDYIETVTYDGKGRTAIVRGSPNVPAPNRLTMFESNVYWTDSTRQGVIRVPKFEGANSIHAVYRDSGKTQDPKAIKAVHALMQPAVPNPCTNGGGKTNGGCDHMCIVTHGSNNLGFRCACDIGYRLNEDQKSCSMVTEFLMYSQQKFIKGQVLDPVSENFNDAINPIVSKAARFVGLDFDYRNDYIYYSDVSLDVIYRVKKKGTGRENLLASQNEGVEGLALDWVSKNLYYIDSRKGTLNVLHTEKPDFRKVLLTGLRRPRAIVVHPNRGYVFYSEWDRPANISRAFLDGTNVMVFRNVLLGWPNGLSIDYITDRIYWCDALLDHVQHANLNGTDVQTISSQSIRHPFSLVIYNDWLYVTDWRRDAILRMNKTDGSQEKVVAEVAESNRLYGIRIYSFKAQEIIPNHPCESSDTCEKFCFPVPDGAGKLKAQCDCPMGEKLNADNKSCGTDPDADPVEVSCAPWDFQCANGRCIEKSWVCDGDDDCLDNSDEEQNCTNVTCREEEFQCLSRKCIPNTFRCDSDNDCGDFSDETGCLNMTCEASYFRCDNGRCIPLNWKCDSENDCGDSSDEGEFCANKTCSYFQFTCPSTGACIPQAWVCDGDNDCYDNKDEEGCPPIACTAAQFKCNNQKQCIHESYKCDEIPDCDDASDELGCPTVDPDGCIEENQFRCEKSGICIPKSWKCDGNPDCEDKSDEPETCGQVSCPSTHFQCKNKKCIFHSWLCDGENDCGDGSDEDNVESCGQPVFRCGSGMWECEGVINTCIDIIQVCDGKKDCPNGADEGPGCNEHSCAGDKALECSGRECICNVGEKLVNGSATAYHSEAFLIISNRRSILIADLQQRSLERVPVLVENVVATASDMKNGTLFWSDMKAKQIVKLDKGSKNNEPQVLIGSGLDLVEGLAYDWITGNIYWVDSRLNALEVARRDGSQRIILLNKNISQPRGLSLDPMNGARWLFWTDWGENPRIERVSLSGQNRSVIIQTKIFWPNGLTVDIPNKRIYFADSKLDYIDFCYYDGSGRQQVLAQSHYLLHPHSLSIFEDHVYWTDRQLNRVLSAHKFRGDNESVVSHLVSQPLSIHVHHPVLQPSEENPCASNPCEHLCLLKNPTGYSCLCRPGFRAVGGKCTPVNIAYLMVMKGSQIVDIALNKPNDKGSAGFLTPIVGLENGMQLDYDRKNGRIFWVESITKDSENGTIYTMSIGGGNRSTYMDLGIYGSPYTMAWDWVGQNMYIGNRVANNIEVLKFDGKKKYQSVILDNNGTETDLYYLDSLYEKVVRVNLPDGSNPQVLVENTADLRSLKMFLSRPIPINNPCLVGNGVCDHICIPMMSKQKTSHRTCRCTTGYQADGENGCKPYNKFAIVSQLEMMRGYSLDGAGEAMTPVAGTGHNILHVDFHYSKKYMYWIEFNQGGFNGIYRSRPNGSDLEDVVVTGIGSNGIRGIAIDWIANNLYFTNVFPHETFVEVSWLDGTNRMVLKSMTKDSPREIAVNPVKKHMYFTDWGRFGTAGKIYRATMAGSYREEIVRDLSQPSGLAIDYEEEMLYWTDAVKELIERSYLNGTGREVLVSATIYPFAITVYNNHIYWTDLQLRGVFRAEKYTGGDMVEMVRRLDESPRDIHIFSADPPVSSAARMAVASFQLGNVIMKMIVEMDLMKKVVNILPVQKENSHVPIIVAFQCHSVKTQPYVSNLTGYVMVIMTVETILMKMNFTAHTACVLQTASGNYRCPNHRCIPGTWHCDGDDDCGDGADEPEEYCEQEDRTCFGDLFTCDNGNCVPKIYICDGDNDCLDGSDEGDRHKCNNRKCDEETEFTCHANKQWGRAMCILKRWVCDGDPDCVDGADENSTALYCPPLEKCNENEFQCQNGRCISKDWECDFDNDCGDGSDEGISCNQKYRECTSDEFNCSNAKCIRKSYQCDGEDDCGDNSDEVNCEPEKKCGAGEYQCKNGECIPMKLVCNKVNECSDGSDEPLHCNVDECAKVEMHQCGHKCINTIIGYECACNTGYKLMADGKACQDVNECIEVPGVCSQKCFNTPGSYSCKCNQTYYDRDADGHTCKRRDNAEPWVFFTNKYYVRRLTTDGSQYLLMHQDLRNVVAMDFDNKEDMLYFADVTAKVIYRAKINGTEKEEVLKHDTHGLEGLSIDWVGRKIYWLDRHSKHLDVAELNGTNRKTLRSSGINDPRAVAVHPGIGYVYFTDWHLQTYIGRIGMDGSNFSRILNFDDKIIWPNALTFDFFTDRIYWADAHLDYIAYADLDGNNKHEIIRGAQVPHVFAISVFDDYMYWTDWNLKAILKANKFTGEDFQFLRNTTHRPYDLHIYHPLRQIPYHNPCGDNNGGCSHLCLLKPTDGGSVSYSCACPDQFYLAPDNKTCIANCTRGQFRCSGSDDKCIPIYWRCDGEKDCKDGTDEPPGDICPERKCRPGQFQCEDGRGCVVATQLCDGQNDCSDGSDESNCQIECTELQFKCKTTGKCINIAWKCDGDKDCRDGSDEDDCDNRPCDEEREFSCKNGKCISKQWKCDLDNDCGDHSDEPAFLCRQLNCTEGWRRCPGRTNYRCIPEWLFCDGKDDCRDGTDELPEYCPKCHENGDFQCKNKRCIPKRWLCDFENDCGDNSDEEEDMCRTQYRECSESEFRCGNNKCIPSRWRCDHDNDCGDKSDEENCGEHKCRDGQYQCSSGHCIQSHFQCDGERNCHDLSDELDCAPRYPGERYCPAEKFQCDNHLCVEMRDLCDGSNDCYDNSDERESLCSNYTCNTLRRFQCNNHKCIPLYQKCDGNDNCGDGSDENNMTICSRRPRSCIYDEFRCANEKCIDMSKVCDHADDCGDSSDELGCHTSSNCTVGGCEQKCMQLEDDGYVCHCLRGFRIAPNNPKKCLDIDECEEFTHNCSQLCTNLNGTHACSCREGFEAKINGVCRLKEGSVTLIYSDSPEIRTFNVTSDTASYVIKGDSIESLDYEPKSGIVYWTDSYGKTIKRSYLPGSPERANVTMGYAQNLEIKSRAKPTGLAVDWAGMNLYWSETDRTGNKPRGSVLVATLDGRYRHSVIATGLEVPTSVVVDPEHGYMFWTDIGSIPKIETSWMDGSKRRILVSDAISQPTGLSIDFAMDHTIYWVDAKLNKIEMMREDGTRRTLVASGNSLKHPLALDVFEASIYWVTRDSGEIYSMDKFGRGVPVRLPGEFANPSSIKVFADMRYNTSTMSICHRDTPCSHLCLIVPGGYKCACPDNKGVKNTYPNCDAPHEAIKPRPLGCRCLNGGVCVLDNTSALQCICQEGYSGELCETYVARSYIPQESWAAATVVVPIILIILVLAALAALYVFFNRRHITLKGRGLPGSSVVFRQGTNVEIGPPSFMAPAEGSNGVPIEGDVNLGEMANKNHNFSNPMYDAMGSMEGAAPEQTNSKGLYEVPLDTSKSKNYNLESQESSNGTTQPPALAVLSPSAMMQKASPNIQIRKKELSPSSNDTGKDTQKLVVEDDNSEC</sequence>
<evidence type="ECO:0000256" key="7">
    <source>
        <dbReference type="ARBA" id="ARBA00022692"/>
    </source>
</evidence>
<feature type="disulfide bond" evidence="21">
    <location>
        <begin position="3009"/>
        <end position="3021"/>
    </location>
</feature>
<feature type="disulfide bond" evidence="21">
    <location>
        <begin position="2977"/>
        <end position="2995"/>
    </location>
</feature>
<feature type="disulfide bond" evidence="21">
    <location>
        <begin position="3139"/>
        <end position="3151"/>
    </location>
</feature>
<dbReference type="GO" id="GO:0005905">
    <property type="term" value="C:clathrin-coated pit"/>
    <property type="evidence" value="ECO:0007669"/>
    <property type="project" value="UniProtKB-KW"/>
</dbReference>
<dbReference type="InterPro" id="IPR032485">
    <property type="entry name" value="LRP1-like_beta_prop"/>
</dbReference>
<feature type="disulfide bond" evidence="21">
    <location>
        <begin position="2284"/>
        <end position="2296"/>
    </location>
</feature>
<feature type="disulfide bond" evidence="21">
    <location>
        <begin position="30"/>
        <end position="48"/>
    </location>
</feature>
<dbReference type="Gene3D" id="2.120.10.30">
    <property type="entry name" value="TolB, C-terminal domain"/>
    <property type="match status" value="8"/>
</dbReference>
<dbReference type="GO" id="GO:0016324">
    <property type="term" value="C:apical plasma membrane"/>
    <property type="evidence" value="ECO:0007669"/>
    <property type="project" value="TreeGrafter"/>
</dbReference>
<feature type="repeat" description="LDL-receptor class B" evidence="22">
    <location>
        <begin position="667"/>
        <end position="709"/>
    </location>
</feature>
<keyword evidence="8" id="KW-0732">Signal</keyword>
<dbReference type="InterPro" id="IPR023415">
    <property type="entry name" value="LDLR_class-A_CS"/>
</dbReference>
<name>A0A5B7CK64_PORTR</name>
<evidence type="ECO:0000259" key="25">
    <source>
        <dbReference type="PROSITE" id="PS50026"/>
    </source>
</evidence>
<accession>A0A5B7CK64</accession>
<dbReference type="SMART" id="SM00181">
    <property type="entry name" value="EGF"/>
    <property type="match status" value="19"/>
</dbReference>
<evidence type="ECO:0000256" key="15">
    <source>
        <dbReference type="ARBA" id="ARBA00023170"/>
    </source>
</evidence>
<feature type="disulfide bond" evidence="21">
    <location>
        <begin position="873"/>
        <end position="888"/>
    </location>
</feature>
<feature type="disulfide bond" evidence="21">
    <location>
        <begin position="1065"/>
        <end position="1083"/>
    </location>
</feature>
<feature type="disulfide bond" evidence="21">
    <location>
        <begin position="2291"/>
        <end position="2309"/>
    </location>
</feature>
<feature type="repeat" description="LDL-receptor class B" evidence="22">
    <location>
        <begin position="537"/>
        <end position="579"/>
    </location>
</feature>
<dbReference type="CDD" id="cd00112">
    <property type="entry name" value="LDLa"/>
    <property type="match status" value="25"/>
</dbReference>
<feature type="disulfide bond" evidence="21">
    <location>
        <begin position="893"/>
        <end position="905"/>
    </location>
</feature>
<feature type="domain" description="EGF-like" evidence="25">
    <location>
        <begin position="2320"/>
        <end position="2361"/>
    </location>
</feature>
<dbReference type="FunFam" id="4.10.400.10:FF:000045">
    <property type="entry name" value="Low-density lipoprotein receptor-related protein 2"/>
    <property type="match status" value="1"/>
</dbReference>
<dbReference type="PRINTS" id="PR00261">
    <property type="entry name" value="LDLRECEPTOR"/>
</dbReference>
<dbReference type="InterPro" id="IPR011042">
    <property type="entry name" value="6-blade_b-propeller_TolB-like"/>
</dbReference>
<dbReference type="InterPro" id="IPR000742">
    <property type="entry name" value="EGF"/>
</dbReference>
<organism evidence="26 27">
    <name type="scientific">Portunus trituberculatus</name>
    <name type="common">Swimming crab</name>
    <name type="synonym">Neptunus trituberculatus</name>
    <dbReference type="NCBI Taxonomy" id="210409"/>
    <lineage>
        <taxon>Eukaryota</taxon>
        <taxon>Metazoa</taxon>
        <taxon>Ecdysozoa</taxon>
        <taxon>Arthropoda</taxon>
        <taxon>Crustacea</taxon>
        <taxon>Multicrustacea</taxon>
        <taxon>Malacostraca</taxon>
        <taxon>Eumalacostraca</taxon>
        <taxon>Eucarida</taxon>
        <taxon>Decapoda</taxon>
        <taxon>Pleocyemata</taxon>
        <taxon>Brachyura</taxon>
        <taxon>Eubrachyura</taxon>
        <taxon>Portunoidea</taxon>
        <taxon>Portunidae</taxon>
        <taxon>Portuninae</taxon>
        <taxon>Portunus</taxon>
    </lineage>
</organism>
<keyword evidence="14 20" id="KW-1015">Disulfide bond</keyword>
<feature type="compositionally biased region" description="Polar residues" evidence="23">
    <location>
        <begin position="3754"/>
        <end position="3768"/>
    </location>
</feature>
<feature type="repeat" description="LDL-receptor class B" evidence="22">
    <location>
        <begin position="1307"/>
        <end position="1350"/>
    </location>
</feature>
<feature type="disulfide bond" evidence="21">
    <location>
        <begin position="2251"/>
        <end position="2269"/>
    </location>
</feature>